<proteinExistence type="predicted"/>
<evidence type="ECO:0000313" key="3">
    <source>
        <dbReference type="Proteomes" id="UP000606786"/>
    </source>
</evidence>
<reference evidence="2" key="1">
    <citation type="submission" date="2020-11" db="EMBL/GenBank/DDBJ databases">
        <authorList>
            <person name="Whitehead M."/>
        </authorList>
    </citation>
    <scope>NUCLEOTIDE SEQUENCE</scope>
    <source>
        <strain evidence="2">EGII</strain>
    </source>
</reference>
<dbReference type="AlphaFoldDB" id="A0A811UDQ4"/>
<evidence type="ECO:0000256" key="1">
    <source>
        <dbReference type="SAM" id="MobiDB-lite"/>
    </source>
</evidence>
<sequence>MKAADYRMCDRCYSSNSSNSNAKYGTNASACTNGYCGACCPNGVCSRTCPPQGPKPDTTSWSGPQHTYGSDSQFYWTQQQQRWA</sequence>
<name>A0A811UDQ4_CERCA</name>
<organism evidence="2 3">
    <name type="scientific">Ceratitis capitata</name>
    <name type="common">Mediterranean fruit fly</name>
    <name type="synonym">Tephritis capitata</name>
    <dbReference type="NCBI Taxonomy" id="7213"/>
    <lineage>
        <taxon>Eukaryota</taxon>
        <taxon>Metazoa</taxon>
        <taxon>Ecdysozoa</taxon>
        <taxon>Arthropoda</taxon>
        <taxon>Hexapoda</taxon>
        <taxon>Insecta</taxon>
        <taxon>Pterygota</taxon>
        <taxon>Neoptera</taxon>
        <taxon>Endopterygota</taxon>
        <taxon>Diptera</taxon>
        <taxon>Brachycera</taxon>
        <taxon>Muscomorpha</taxon>
        <taxon>Tephritoidea</taxon>
        <taxon>Tephritidae</taxon>
        <taxon>Ceratitis</taxon>
        <taxon>Ceratitis</taxon>
    </lineage>
</organism>
<accession>A0A811UDQ4</accession>
<evidence type="ECO:0000313" key="2">
    <source>
        <dbReference type="EMBL" id="CAD6996740.1"/>
    </source>
</evidence>
<feature type="compositionally biased region" description="Polar residues" evidence="1">
    <location>
        <begin position="57"/>
        <end position="70"/>
    </location>
</feature>
<dbReference type="EMBL" id="CAJHJT010000012">
    <property type="protein sequence ID" value="CAD6996740.1"/>
    <property type="molecule type" value="Genomic_DNA"/>
</dbReference>
<protein>
    <submittedName>
        <fullName evidence="2">(Mediterranean fruit fly) hypothetical protein</fullName>
    </submittedName>
</protein>
<comment type="caution">
    <text evidence="2">The sequence shown here is derived from an EMBL/GenBank/DDBJ whole genome shotgun (WGS) entry which is preliminary data.</text>
</comment>
<keyword evidence="3" id="KW-1185">Reference proteome</keyword>
<feature type="region of interest" description="Disordered" evidence="1">
    <location>
        <begin position="51"/>
        <end position="70"/>
    </location>
</feature>
<dbReference type="Proteomes" id="UP000606786">
    <property type="component" value="Unassembled WGS sequence"/>
</dbReference>
<gene>
    <name evidence="2" type="ORF">CCAP1982_LOCUS5420</name>
</gene>